<dbReference type="AlphaFoldDB" id="A0A0N4U571"/>
<evidence type="ECO:0000313" key="1">
    <source>
        <dbReference type="EMBL" id="VDN56366.1"/>
    </source>
</evidence>
<dbReference type="EMBL" id="UYYG01001155">
    <property type="protein sequence ID" value="VDN56366.1"/>
    <property type="molecule type" value="Genomic_DNA"/>
</dbReference>
<organism evidence="2 4">
    <name type="scientific">Dracunculus medinensis</name>
    <name type="common">Guinea worm</name>
    <dbReference type="NCBI Taxonomy" id="318479"/>
    <lineage>
        <taxon>Eukaryota</taxon>
        <taxon>Metazoa</taxon>
        <taxon>Ecdysozoa</taxon>
        <taxon>Nematoda</taxon>
        <taxon>Chromadorea</taxon>
        <taxon>Rhabditida</taxon>
        <taxon>Spirurina</taxon>
        <taxon>Dracunculoidea</taxon>
        <taxon>Dracunculidae</taxon>
        <taxon>Dracunculus</taxon>
    </lineage>
</organism>
<reference evidence="4" key="1">
    <citation type="submission" date="2017-02" db="UniProtKB">
        <authorList>
            <consortium name="WormBaseParasite"/>
        </authorList>
    </citation>
    <scope>IDENTIFICATION</scope>
</reference>
<dbReference type="WBParaSite" id="DME_0000197901-mRNA-1">
    <property type="protein sequence ID" value="DME_0000197901-mRNA-1"/>
    <property type="gene ID" value="DME_0000197901"/>
</dbReference>
<evidence type="ECO:0000313" key="4">
    <source>
        <dbReference type="WBParaSite" id="DME_0000197901-mRNA-1"/>
    </source>
</evidence>
<protein>
    <submittedName>
        <fullName evidence="4">Kinesin motor domain-containing protein</fullName>
    </submittedName>
</protein>
<evidence type="ECO:0000313" key="3">
    <source>
        <dbReference type="Proteomes" id="UP000274756"/>
    </source>
</evidence>
<dbReference type="Proteomes" id="UP000274756">
    <property type="component" value="Unassembled WGS sequence"/>
</dbReference>
<evidence type="ECO:0000313" key="2">
    <source>
        <dbReference type="Proteomes" id="UP000038040"/>
    </source>
</evidence>
<keyword evidence="3" id="KW-1185">Reference proteome</keyword>
<reference evidence="1 3" key="2">
    <citation type="submission" date="2018-11" db="EMBL/GenBank/DDBJ databases">
        <authorList>
            <consortium name="Pathogen Informatics"/>
        </authorList>
    </citation>
    <scope>NUCLEOTIDE SEQUENCE [LARGE SCALE GENOMIC DNA]</scope>
</reference>
<accession>A0A0N4U571</accession>
<gene>
    <name evidence="1" type="ORF">DME_LOCUS6339</name>
</gene>
<sequence length="80" mass="9006">MMKGSGLDLHDASIPVVYAMNMMNMQYGNSKRLINKVYLRTRVITENLSRNTEVLAIAMWNIGTLTDLVNPGDVREGVTY</sequence>
<proteinExistence type="predicted"/>
<dbReference type="Proteomes" id="UP000038040">
    <property type="component" value="Unplaced"/>
</dbReference>
<name>A0A0N4U571_DRAME</name>